<dbReference type="InterPro" id="IPR036895">
    <property type="entry name" value="Uracil-DNA_glycosylase-like_sf"/>
</dbReference>
<dbReference type="SMART" id="SM00987">
    <property type="entry name" value="UreE_C"/>
    <property type="match status" value="1"/>
</dbReference>
<name>A0A3P3RCE6_9EURY</name>
<dbReference type="GO" id="GO:0097506">
    <property type="term" value="F:deaminated base DNA N-glycosylase activity"/>
    <property type="evidence" value="ECO:0007669"/>
    <property type="project" value="UniProtKB-ARBA"/>
</dbReference>
<dbReference type="Proteomes" id="UP000282322">
    <property type="component" value="Unassembled WGS sequence"/>
</dbReference>
<sequence length="207" mass="22695">MAEYPDPDQQNQLTEACTRCSALAASREHISWGVGPRNADLVVVGEAPGAGTPDADRWKGGNWTGMAYTARHSGRKIREMMAAVGYPDAYYTNAVKCFPSDGTGSNREPTTEERANCRPYLRQEIEEIAPRCVVATGKHATQSLLAVEGRTIDGFLETVLDPINCPTLGRPVLPLLHPSYQSVWLSRLGYTHDSYRNAIQEALDSIT</sequence>
<gene>
    <name evidence="9" type="ORF">EIK79_08455</name>
</gene>
<keyword evidence="10" id="KW-1185">Reference proteome</keyword>
<dbReference type="EMBL" id="RRCH01000017">
    <property type="protein sequence ID" value="RRJ31065.1"/>
    <property type="molecule type" value="Genomic_DNA"/>
</dbReference>
<evidence type="ECO:0000313" key="10">
    <source>
        <dbReference type="Proteomes" id="UP000282322"/>
    </source>
</evidence>
<evidence type="ECO:0000256" key="4">
    <source>
        <dbReference type="ARBA" id="ARBA00022801"/>
    </source>
</evidence>
<dbReference type="InterPro" id="IPR051536">
    <property type="entry name" value="UDG_Type-4/5"/>
</dbReference>
<keyword evidence="6" id="KW-0411">Iron-sulfur</keyword>
<dbReference type="OrthoDB" id="210606at2157"/>
<evidence type="ECO:0000256" key="7">
    <source>
        <dbReference type="ARBA" id="ARBA00023204"/>
    </source>
</evidence>
<keyword evidence="7" id="KW-0234">DNA repair</keyword>
<accession>A0A3P3RCE6</accession>
<dbReference type="CDD" id="cd10030">
    <property type="entry name" value="UDG-F4_TTUDGA_SPO1dp_like"/>
    <property type="match status" value="1"/>
</dbReference>
<keyword evidence="3" id="KW-0227">DNA damage</keyword>
<dbReference type="PANTHER" id="PTHR33693">
    <property type="entry name" value="TYPE-5 URACIL-DNA GLYCOSYLASE"/>
    <property type="match status" value="1"/>
</dbReference>
<dbReference type="RefSeq" id="WP_124954687.1">
    <property type="nucleotide sequence ID" value="NZ_RRCH01000017.1"/>
</dbReference>
<evidence type="ECO:0000256" key="1">
    <source>
        <dbReference type="ARBA" id="ARBA00022485"/>
    </source>
</evidence>
<protein>
    <submittedName>
        <fullName evidence="9">Uracil-DNA glycosylase</fullName>
    </submittedName>
</protein>
<keyword evidence="2" id="KW-0479">Metal-binding</keyword>
<keyword evidence="4" id="KW-0378">Hydrolase</keyword>
<dbReference type="SMART" id="SM00986">
    <property type="entry name" value="UDG"/>
    <property type="match status" value="1"/>
</dbReference>
<evidence type="ECO:0000256" key="2">
    <source>
        <dbReference type="ARBA" id="ARBA00022723"/>
    </source>
</evidence>
<dbReference type="GO" id="GO:0046872">
    <property type="term" value="F:metal ion binding"/>
    <property type="evidence" value="ECO:0007669"/>
    <property type="project" value="UniProtKB-KW"/>
</dbReference>
<reference evidence="9 10" key="1">
    <citation type="submission" date="2018-11" db="EMBL/GenBank/DDBJ databases">
        <title>Taxonoimc description of Halomarina strain SPP-AMP-1.</title>
        <authorList>
            <person name="Pal Y."/>
            <person name="Srinivasana K."/>
            <person name="Verma A."/>
            <person name="Kumar P."/>
        </authorList>
    </citation>
    <scope>NUCLEOTIDE SEQUENCE [LARGE SCALE GENOMIC DNA]</scope>
    <source>
        <strain evidence="9 10">SPP-AMP-1</strain>
    </source>
</reference>
<keyword evidence="5" id="KW-0408">Iron</keyword>
<dbReference type="AlphaFoldDB" id="A0A3P3RCE6"/>
<dbReference type="GO" id="GO:0006281">
    <property type="term" value="P:DNA repair"/>
    <property type="evidence" value="ECO:0007669"/>
    <property type="project" value="UniProtKB-KW"/>
</dbReference>
<evidence type="ECO:0000256" key="3">
    <source>
        <dbReference type="ARBA" id="ARBA00022763"/>
    </source>
</evidence>
<feature type="domain" description="Uracil-DNA glycosylase-like" evidence="8">
    <location>
        <begin position="32"/>
        <end position="200"/>
    </location>
</feature>
<dbReference type="PANTHER" id="PTHR33693:SF1">
    <property type="entry name" value="TYPE-4 URACIL-DNA GLYCOSYLASE"/>
    <property type="match status" value="1"/>
</dbReference>
<proteinExistence type="predicted"/>
<evidence type="ECO:0000313" key="9">
    <source>
        <dbReference type="EMBL" id="RRJ31065.1"/>
    </source>
</evidence>
<dbReference type="GO" id="GO:0051539">
    <property type="term" value="F:4 iron, 4 sulfur cluster binding"/>
    <property type="evidence" value="ECO:0007669"/>
    <property type="project" value="UniProtKB-KW"/>
</dbReference>
<dbReference type="Gene3D" id="3.40.470.10">
    <property type="entry name" value="Uracil-DNA glycosylase-like domain"/>
    <property type="match status" value="1"/>
</dbReference>
<dbReference type="InterPro" id="IPR005122">
    <property type="entry name" value="Uracil-DNA_glycosylase-like"/>
</dbReference>
<evidence type="ECO:0000259" key="8">
    <source>
        <dbReference type="SMART" id="SM00986"/>
    </source>
</evidence>
<organism evidence="9 10">
    <name type="scientific">Halocatena pleomorpha</name>
    <dbReference type="NCBI Taxonomy" id="1785090"/>
    <lineage>
        <taxon>Archaea</taxon>
        <taxon>Methanobacteriati</taxon>
        <taxon>Methanobacteriota</taxon>
        <taxon>Stenosarchaea group</taxon>
        <taxon>Halobacteria</taxon>
        <taxon>Halobacteriales</taxon>
        <taxon>Natronomonadaceae</taxon>
        <taxon>Halocatena</taxon>
    </lineage>
</organism>
<keyword evidence="1" id="KW-0004">4Fe-4S</keyword>
<evidence type="ECO:0000256" key="5">
    <source>
        <dbReference type="ARBA" id="ARBA00023004"/>
    </source>
</evidence>
<dbReference type="SUPFAM" id="SSF52141">
    <property type="entry name" value="Uracil-DNA glycosylase-like"/>
    <property type="match status" value="1"/>
</dbReference>
<dbReference type="Pfam" id="PF03167">
    <property type="entry name" value="UDG"/>
    <property type="match status" value="1"/>
</dbReference>
<comment type="caution">
    <text evidence="9">The sequence shown here is derived from an EMBL/GenBank/DDBJ whole genome shotgun (WGS) entry which is preliminary data.</text>
</comment>
<evidence type="ECO:0000256" key="6">
    <source>
        <dbReference type="ARBA" id="ARBA00023014"/>
    </source>
</evidence>